<dbReference type="STRING" id="29422.Lbru_0453"/>
<feature type="compositionally biased region" description="Basic and acidic residues" evidence="6">
    <location>
        <begin position="168"/>
        <end position="179"/>
    </location>
</feature>
<dbReference type="InterPro" id="IPR014001">
    <property type="entry name" value="Helicase_ATP-bd"/>
</dbReference>
<dbReference type="PROSITE" id="PS51192">
    <property type="entry name" value="HELICASE_ATP_BIND_1"/>
    <property type="match status" value="1"/>
</dbReference>
<evidence type="ECO:0000256" key="1">
    <source>
        <dbReference type="ARBA" id="ARBA00022475"/>
    </source>
</evidence>
<dbReference type="Pfam" id="PF07517">
    <property type="entry name" value="SecA_DEAD"/>
    <property type="match status" value="1"/>
</dbReference>
<proteinExistence type="predicted"/>
<dbReference type="InterPro" id="IPR011115">
    <property type="entry name" value="SecA_DEAD"/>
</dbReference>
<feature type="domain" description="SecA family profile" evidence="9">
    <location>
        <begin position="857"/>
        <end position="1495"/>
    </location>
</feature>
<dbReference type="SMART" id="SM00957">
    <property type="entry name" value="SecA_DEAD"/>
    <property type="match status" value="1"/>
</dbReference>
<keyword evidence="3" id="KW-0472">Membrane</keyword>
<feature type="region of interest" description="Disordered" evidence="6">
    <location>
        <begin position="168"/>
        <end position="190"/>
    </location>
</feature>
<keyword evidence="5" id="KW-0811">Translocation</keyword>
<dbReference type="PATRIC" id="fig|29422.6.peg.473"/>
<keyword evidence="4" id="KW-0813">Transport</keyword>
<evidence type="ECO:0000256" key="2">
    <source>
        <dbReference type="ARBA" id="ARBA00022490"/>
    </source>
</evidence>
<dbReference type="Gene3D" id="3.90.1440.10">
    <property type="entry name" value="SecA, preprotein cross-linking domain"/>
    <property type="match status" value="1"/>
</dbReference>
<dbReference type="PANTHER" id="PTHR30612">
    <property type="entry name" value="SECA INNER MEMBRANE COMPONENT OF SEC PROTEIN SECRETION SYSTEM"/>
    <property type="match status" value="1"/>
</dbReference>
<evidence type="ECO:0000256" key="4">
    <source>
        <dbReference type="ARBA" id="ARBA00022927"/>
    </source>
</evidence>
<dbReference type="Gene3D" id="3.40.50.300">
    <property type="entry name" value="P-loop containing nucleotide triphosphate hydrolases"/>
    <property type="match status" value="2"/>
</dbReference>
<dbReference type="Pfam" id="PF00271">
    <property type="entry name" value="Helicase_C"/>
    <property type="match status" value="1"/>
</dbReference>
<dbReference type="OrthoDB" id="5653944at2"/>
<keyword evidence="1" id="KW-1003">Cell membrane</keyword>
<dbReference type="EMBL" id="LNXV01000004">
    <property type="protein sequence ID" value="KTC86512.1"/>
    <property type="molecule type" value="Genomic_DNA"/>
</dbReference>
<evidence type="ECO:0000256" key="5">
    <source>
        <dbReference type="ARBA" id="ARBA00023010"/>
    </source>
</evidence>
<dbReference type="SUPFAM" id="SSF52540">
    <property type="entry name" value="P-loop containing nucleoside triphosphate hydrolases"/>
    <property type="match status" value="2"/>
</dbReference>
<reference evidence="10 11" key="1">
    <citation type="submission" date="2015-11" db="EMBL/GenBank/DDBJ databases">
        <title>Genomic analysis of 38 Legionella species identifies large and diverse effector repertoires.</title>
        <authorList>
            <person name="Burstein D."/>
            <person name="Amaro F."/>
            <person name="Zusman T."/>
            <person name="Lifshitz Z."/>
            <person name="Cohen O."/>
            <person name="Gilbert J.A."/>
            <person name="Pupko T."/>
            <person name="Shuman H.A."/>
            <person name="Segal G."/>
        </authorList>
    </citation>
    <scope>NUCLEOTIDE SEQUENCE [LARGE SCALE GENOMIC DNA]</scope>
    <source>
        <strain evidence="10 11">ATCC 43878</strain>
    </source>
</reference>
<evidence type="ECO:0000259" key="8">
    <source>
        <dbReference type="PROSITE" id="PS51194"/>
    </source>
</evidence>
<evidence type="ECO:0000313" key="10">
    <source>
        <dbReference type="EMBL" id="KTC86512.1"/>
    </source>
</evidence>
<protein>
    <submittedName>
        <fullName evidence="10">Preprotein translocase, secretion protein SecA subunit</fullName>
    </submittedName>
</protein>
<keyword evidence="11" id="KW-1185">Reference proteome</keyword>
<feature type="domain" description="Helicase ATP-binding" evidence="7">
    <location>
        <begin position="945"/>
        <end position="1100"/>
    </location>
</feature>
<dbReference type="PANTHER" id="PTHR30612:SF0">
    <property type="entry name" value="CHLOROPLAST PROTEIN-TRANSPORTING ATPASE"/>
    <property type="match status" value="1"/>
</dbReference>
<dbReference type="RefSeq" id="WP_058440560.1">
    <property type="nucleotide sequence ID" value="NZ_CAAAHU010000015.1"/>
</dbReference>
<dbReference type="PROSITE" id="PS51196">
    <property type="entry name" value="SECA_MOTOR_DEAD"/>
    <property type="match status" value="1"/>
</dbReference>
<feature type="compositionally biased region" description="Polar residues" evidence="6">
    <location>
        <begin position="181"/>
        <end position="190"/>
    </location>
</feature>
<comment type="caution">
    <text evidence="10">The sequence shown here is derived from an EMBL/GenBank/DDBJ whole genome shotgun (WGS) entry which is preliminary data.</text>
</comment>
<name>A0A0W0ST52_9GAMM</name>
<dbReference type="InterPro" id="IPR000185">
    <property type="entry name" value="SecA"/>
</dbReference>
<evidence type="ECO:0000256" key="6">
    <source>
        <dbReference type="SAM" id="MobiDB-lite"/>
    </source>
</evidence>
<dbReference type="Proteomes" id="UP000054742">
    <property type="component" value="Unassembled WGS sequence"/>
</dbReference>
<keyword evidence="3" id="KW-0997">Cell inner membrane</keyword>
<dbReference type="InterPro" id="IPR027417">
    <property type="entry name" value="P-loop_NTPase"/>
</dbReference>
<organism evidence="10 11">
    <name type="scientific">Legionella brunensis</name>
    <dbReference type="NCBI Taxonomy" id="29422"/>
    <lineage>
        <taxon>Bacteria</taxon>
        <taxon>Pseudomonadati</taxon>
        <taxon>Pseudomonadota</taxon>
        <taxon>Gammaproteobacteria</taxon>
        <taxon>Legionellales</taxon>
        <taxon>Legionellaceae</taxon>
        <taxon>Legionella</taxon>
    </lineage>
</organism>
<evidence type="ECO:0000313" key="11">
    <source>
        <dbReference type="Proteomes" id="UP000054742"/>
    </source>
</evidence>
<gene>
    <name evidence="10" type="primary">secA_1</name>
    <name evidence="10" type="ORF">Lbru_0453</name>
</gene>
<feature type="domain" description="Helicase C-terminal" evidence="8">
    <location>
        <begin position="1322"/>
        <end position="1481"/>
    </location>
</feature>
<sequence>MKTAIAYLLRKITEANIKSALLNDLEPNKNALKRWLAITNHQQFTANCWKYKFTNGESIVAFGIEASDQLLTTSRQPSWYQKIIRGRNYRAKYLCESQSYYKNTLEAWALQKKSTVPGQSEENIEFSWYHRLISWLIAKVDLQWDFNSDDFDDQKLFLHLREHEGIEPDQRDNIPRDIPNEPTSGLKNTPSIREKYSVTKLLSSPQIILNRMAKLGIDTGFVGQEQKEEHSSASVVPPHMQVWLTKLSLHQQVDLSHQHQHLVQQEQQVHTSTTTDLRRVQEAQKWVDNSNLHDVSTASSRLKELKYEASLKWLEILDDACNQEWRQSQKEPWSYSFDQKRSHKLFISNTALEMILRAKGHVRADHSTFDFESFPLGFFLDKDKDGDTFTLKYHEKYRQYQLATLKDAAVRLDVHNPTSEFHAEENDQSCFTTKAELLKTINERGIQLKQRQLDFLDVLDKDTDTFAFGQETKRCRTNAYAFRALKLMVESIYPLPSDTSLTKVDNYLAEFIDILEKFSKMNFSKSSRLLNKEQAESFIALGISVEETDKEDEYKYRIETTESYLHEFILNYLKDLKNGKEFSSEAQLDALKRFTLFDENQLRWLRHIEYGRHHHHNFSEISKGLFYFFDYFQVLGVEISTWESGHAGLSNLGGFIHLKHILDCISLSGGGKNTAAQQLQAKYATAIPRDFTTAKAQLRAGYAFIHESMLFGYEHYFDHNIPTVIPKEEFSRVQYGYSSSASMPPQVYFRTMYLRYIASQVDPNCVGQAVKKWEDLTNTPLNCWENWNFNGRQYLDIMDEALQKNWEELKKYALSLPSRLAPKSQENVADKASYTPEAFINQRLHIFQAERLYSLDHIQTLLSTLNLPEKLAEELLVSIQAINDLALEYANLSESELEAEIKSARNYSLEKQIAILRETHCRLTCAESKANPPQGEWLRLEQLMAILIALKQSSILQVDTSEGKTLIIQMIALLKVLNGKKVDVLTHNESLALEAADEIKKLSNYFGIKVAKKEDMTQLILDADILYIDAPSAVINDLLAQFADEEKLPGHRQADEAVVDEVDNVAVDINANTTMQVSQGSEEADEALEAFLVALNAAVREQLPKKPELQDKVSQRQFVRENLNKQLADNQFYKKICANNDELDKYVSAAISAMQLIAKTHYVIEDDDLIIKQESQVATIPRKVVRIIHKDTTGRVDEISQWGAGVHQCIAAWEKQRDKDIVIPGTTQVLAEADVALYLKNRYKLRNGLTATLGDAAIRKKIEEVIDTNLSVVMPRAVRPLDSKSNWPLKARLEGQDPYPEYNRVYRFPPIYASTKATHQQKLLEAIQNIQNEGQSCVIFLNTVNECDEFFKYLVEQGINTRAIQILDDTHDEKNATQSFRPPESTVIARAKESKMITLTTAAGSRGTNFNGIDVGILAKPSLGRVTFQKSGRIARNGQFGLVYEIYCSEDLDKSIEYVTDTEKDPMSHRPRIFTHEKAAEARNLAAIEAGKKERQAKWTLQESYVQYRTKVKDKHALDSQWTIFFSQIKNWDEEEIIIKWEQFKQNTQTCC</sequence>
<dbReference type="InterPro" id="IPR014018">
    <property type="entry name" value="SecA_motor_DEAD"/>
</dbReference>
<dbReference type="GO" id="GO:0006886">
    <property type="term" value="P:intracellular protein transport"/>
    <property type="evidence" value="ECO:0007669"/>
    <property type="project" value="InterPro"/>
</dbReference>
<dbReference type="GO" id="GO:0005524">
    <property type="term" value="F:ATP binding"/>
    <property type="evidence" value="ECO:0007669"/>
    <property type="project" value="InterPro"/>
</dbReference>
<accession>A0A0W0ST52</accession>
<dbReference type="GO" id="GO:0006605">
    <property type="term" value="P:protein targeting"/>
    <property type="evidence" value="ECO:0007669"/>
    <property type="project" value="InterPro"/>
</dbReference>
<dbReference type="InterPro" id="IPR001650">
    <property type="entry name" value="Helicase_C-like"/>
</dbReference>
<keyword evidence="2" id="KW-0963">Cytoplasm</keyword>
<evidence type="ECO:0000259" key="7">
    <source>
        <dbReference type="PROSITE" id="PS51192"/>
    </source>
</evidence>
<evidence type="ECO:0000256" key="3">
    <source>
        <dbReference type="ARBA" id="ARBA00022519"/>
    </source>
</evidence>
<dbReference type="GO" id="GO:0016020">
    <property type="term" value="C:membrane"/>
    <property type="evidence" value="ECO:0007669"/>
    <property type="project" value="InterPro"/>
</dbReference>
<evidence type="ECO:0000259" key="9">
    <source>
        <dbReference type="PROSITE" id="PS51196"/>
    </source>
</evidence>
<keyword evidence="4" id="KW-0653">Protein transport</keyword>
<dbReference type="PROSITE" id="PS51194">
    <property type="entry name" value="HELICASE_CTER"/>
    <property type="match status" value="1"/>
</dbReference>
<dbReference type="GO" id="GO:0017038">
    <property type="term" value="P:protein import"/>
    <property type="evidence" value="ECO:0007669"/>
    <property type="project" value="InterPro"/>
</dbReference>